<name>A0A0A9BA57_ARUDO</name>
<reference evidence="1" key="2">
    <citation type="journal article" date="2015" name="Data Brief">
        <title>Shoot transcriptome of the giant reed, Arundo donax.</title>
        <authorList>
            <person name="Barrero R.A."/>
            <person name="Guerrero F.D."/>
            <person name="Moolhuijzen P."/>
            <person name="Goolsby J.A."/>
            <person name="Tidwell J."/>
            <person name="Bellgard S.E."/>
            <person name="Bellgard M.I."/>
        </authorList>
    </citation>
    <scope>NUCLEOTIDE SEQUENCE</scope>
    <source>
        <tissue evidence="1">Shoot tissue taken approximately 20 cm above the soil surface</tissue>
    </source>
</reference>
<accession>A0A0A9BA57</accession>
<evidence type="ECO:0000313" key="1">
    <source>
        <dbReference type="EMBL" id="JAD60211.1"/>
    </source>
</evidence>
<organism evidence="1">
    <name type="scientific">Arundo donax</name>
    <name type="common">Giant reed</name>
    <name type="synonym">Donax arundinaceus</name>
    <dbReference type="NCBI Taxonomy" id="35708"/>
    <lineage>
        <taxon>Eukaryota</taxon>
        <taxon>Viridiplantae</taxon>
        <taxon>Streptophyta</taxon>
        <taxon>Embryophyta</taxon>
        <taxon>Tracheophyta</taxon>
        <taxon>Spermatophyta</taxon>
        <taxon>Magnoliopsida</taxon>
        <taxon>Liliopsida</taxon>
        <taxon>Poales</taxon>
        <taxon>Poaceae</taxon>
        <taxon>PACMAD clade</taxon>
        <taxon>Arundinoideae</taxon>
        <taxon>Arundineae</taxon>
        <taxon>Arundo</taxon>
    </lineage>
</organism>
<sequence length="38" mass="4418">MFGPLFQVFPVKSIFFYLSSFTDDILSIFPVFGDTQCY</sequence>
<proteinExistence type="predicted"/>
<protein>
    <submittedName>
        <fullName evidence="1">Uncharacterized protein</fullName>
    </submittedName>
</protein>
<reference evidence="1" key="1">
    <citation type="submission" date="2014-09" db="EMBL/GenBank/DDBJ databases">
        <authorList>
            <person name="Magalhaes I.L.F."/>
            <person name="Oliveira U."/>
            <person name="Santos F.R."/>
            <person name="Vidigal T.H.D.A."/>
            <person name="Brescovit A.D."/>
            <person name="Santos A.J."/>
        </authorList>
    </citation>
    <scope>NUCLEOTIDE SEQUENCE</scope>
    <source>
        <tissue evidence="1">Shoot tissue taken approximately 20 cm above the soil surface</tissue>
    </source>
</reference>
<dbReference type="EMBL" id="GBRH01237684">
    <property type="protein sequence ID" value="JAD60211.1"/>
    <property type="molecule type" value="Transcribed_RNA"/>
</dbReference>
<dbReference type="AlphaFoldDB" id="A0A0A9BA57"/>